<sequence>MADQHDRLSVPTCRGVVRTPPGPLMHSRLPRSRGDVSGWTVAAVSGALVVGLLVGAVLSTPAIPMQDAPRVVPALSATG</sequence>
<feature type="transmembrane region" description="Helical" evidence="2">
    <location>
        <begin position="36"/>
        <end position="58"/>
    </location>
</feature>
<keyword evidence="4" id="KW-1185">Reference proteome</keyword>
<accession>A0ABV1KFP5</accession>
<dbReference type="EMBL" id="JBEDNQ010000007">
    <property type="protein sequence ID" value="MEQ3552397.1"/>
    <property type="molecule type" value="Genomic_DNA"/>
</dbReference>
<reference evidence="3 4" key="1">
    <citation type="submission" date="2024-03" db="EMBL/GenBank/DDBJ databases">
        <title>Draft genome sequence of Pseudonocardia nematodicida JCM 31783.</title>
        <authorList>
            <person name="Butdee W."/>
            <person name="Duangmal K."/>
        </authorList>
    </citation>
    <scope>NUCLEOTIDE SEQUENCE [LARGE SCALE GENOMIC DNA]</scope>
    <source>
        <strain evidence="3 4">JCM 31783</strain>
    </source>
</reference>
<comment type="caution">
    <text evidence="3">The sequence shown here is derived from an EMBL/GenBank/DDBJ whole genome shotgun (WGS) entry which is preliminary data.</text>
</comment>
<proteinExistence type="predicted"/>
<dbReference type="Proteomes" id="UP001494902">
    <property type="component" value="Unassembled WGS sequence"/>
</dbReference>
<protein>
    <submittedName>
        <fullName evidence="3">Uncharacterized protein</fullName>
    </submittedName>
</protein>
<organism evidence="3 4">
    <name type="scientific">Pseudonocardia nematodicida</name>
    <dbReference type="NCBI Taxonomy" id="1206997"/>
    <lineage>
        <taxon>Bacteria</taxon>
        <taxon>Bacillati</taxon>
        <taxon>Actinomycetota</taxon>
        <taxon>Actinomycetes</taxon>
        <taxon>Pseudonocardiales</taxon>
        <taxon>Pseudonocardiaceae</taxon>
        <taxon>Pseudonocardia</taxon>
    </lineage>
</organism>
<dbReference type="RefSeq" id="WP_349299461.1">
    <property type="nucleotide sequence ID" value="NZ_JBEDNQ010000007.1"/>
</dbReference>
<evidence type="ECO:0000313" key="3">
    <source>
        <dbReference type="EMBL" id="MEQ3552397.1"/>
    </source>
</evidence>
<keyword evidence="2" id="KW-0812">Transmembrane</keyword>
<feature type="region of interest" description="Disordered" evidence="1">
    <location>
        <begin position="1"/>
        <end position="33"/>
    </location>
</feature>
<evidence type="ECO:0000313" key="4">
    <source>
        <dbReference type="Proteomes" id="UP001494902"/>
    </source>
</evidence>
<evidence type="ECO:0000256" key="1">
    <source>
        <dbReference type="SAM" id="MobiDB-lite"/>
    </source>
</evidence>
<name>A0ABV1KFP5_9PSEU</name>
<keyword evidence="2" id="KW-0472">Membrane</keyword>
<evidence type="ECO:0000256" key="2">
    <source>
        <dbReference type="SAM" id="Phobius"/>
    </source>
</evidence>
<gene>
    <name evidence="3" type="ORF">WIS52_18130</name>
</gene>
<keyword evidence="2" id="KW-1133">Transmembrane helix</keyword>